<dbReference type="SUPFAM" id="SSF74650">
    <property type="entry name" value="Galactose mutarotase-like"/>
    <property type="match status" value="1"/>
</dbReference>
<dbReference type="Proteomes" id="UP000001745">
    <property type="component" value="Unassembled WGS sequence"/>
</dbReference>
<dbReference type="EC" id="3.2.1.20" evidence="3"/>
<dbReference type="RefSeq" id="XP_002341266.1">
    <property type="nucleotide sequence ID" value="XM_002341225.1"/>
</dbReference>
<dbReference type="InterPro" id="IPR000322">
    <property type="entry name" value="Glyco_hydro_31_TIM"/>
</dbReference>
<dbReference type="EMBL" id="EQ962652">
    <property type="protein sequence ID" value="EED23879.1"/>
    <property type="molecule type" value="Genomic_DNA"/>
</dbReference>
<dbReference type="PANTHER" id="PTHR22762">
    <property type="entry name" value="ALPHA-GLUCOSIDASE"/>
    <property type="match status" value="1"/>
</dbReference>
<dbReference type="VEuPathDB" id="FungiDB:TSTA_072690"/>
<dbReference type="InterPro" id="IPR011013">
    <property type="entry name" value="Gal_mutarotase_sf_dom"/>
</dbReference>
<dbReference type="GO" id="GO:0005975">
    <property type="term" value="P:carbohydrate metabolic process"/>
    <property type="evidence" value="ECO:0007669"/>
    <property type="project" value="InterPro"/>
</dbReference>
<gene>
    <name evidence="9" type="ORF">TSTA_072690</name>
</gene>
<dbReference type="InterPro" id="IPR025887">
    <property type="entry name" value="Glyco_hydro_31_N_dom"/>
</dbReference>
<dbReference type="STRING" id="441959.B8LUM2"/>
<dbReference type="Gene3D" id="2.60.40.1760">
    <property type="entry name" value="glycosyl hydrolase (family 31)"/>
    <property type="match status" value="1"/>
</dbReference>
<feature type="compositionally biased region" description="Low complexity" evidence="5">
    <location>
        <begin position="74"/>
        <end position="85"/>
    </location>
</feature>
<dbReference type="HOGENOM" id="CLU_000631_9_0_1"/>
<dbReference type="AlphaFoldDB" id="B8LUM2"/>
<dbReference type="eggNOG" id="KOG1066">
    <property type="taxonomic scope" value="Eukaryota"/>
</dbReference>
<name>B8LUM2_TALSN</name>
<dbReference type="InterPro" id="IPR048395">
    <property type="entry name" value="Glyco_hydro_31_C"/>
</dbReference>
<dbReference type="GeneID" id="8102361"/>
<dbReference type="Pfam" id="PF13802">
    <property type="entry name" value="Gal_mutarotas_2"/>
    <property type="match status" value="1"/>
</dbReference>
<dbReference type="Pfam" id="PF21365">
    <property type="entry name" value="Glyco_hydro_31_3rd"/>
    <property type="match status" value="1"/>
</dbReference>
<dbReference type="PhylomeDB" id="B8LUM2"/>
<evidence type="ECO:0000313" key="10">
    <source>
        <dbReference type="Proteomes" id="UP000001745"/>
    </source>
</evidence>
<organism evidence="9 10">
    <name type="scientific">Talaromyces stipitatus (strain ATCC 10500 / CBS 375.48 / QM 6759 / NRRL 1006)</name>
    <name type="common">Penicillium stipitatum</name>
    <dbReference type="NCBI Taxonomy" id="441959"/>
    <lineage>
        <taxon>Eukaryota</taxon>
        <taxon>Fungi</taxon>
        <taxon>Dikarya</taxon>
        <taxon>Ascomycota</taxon>
        <taxon>Pezizomycotina</taxon>
        <taxon>Eurotiomycetes</taxon>
        <taxon>Eurotiomycetidae</taxon>
        <taxon>Eurotiales</taxon>
        <taxon>Trichocomaceae</taxon>
        <taxon>Talaromyces</taxon>
        <taxon>Talaromyces sect. Talaromyces</taxon>
    </lineage>
</organism>
<feature type="domain" description="Glycosyl hydrolase family 31 C-terminal" evidence="8">
    <location>
        <begin position="613"/>
        <end position="711"/>
    </location>
</feature>
<dbReference type="InterPro" id="IPR017853">
    <property type="entry name" value="GH"/>
</dbReference>
<dbReference type="CDD" id="cd14752">
    <property type="entry name" value="GH31_N"/>
    <property type="match status" value="1"/>
</dbReference>
<keyword evidence="10" id="KW-1185">Reference proteome</keyword>
<evidence type="ECO:0000259" key="6">
    <source>
        <dbReference type="Pfam" id="PF01055"/>
    </source>
</evidence>
<comment type="catalytic activity">
    <reaction evidence="1">
        <text>Hydrolysis of terminal, non-reducing (1-&gt;4)-linked alpha-D-glucose residues with release of alpha-D-glucose.</text>
        <dbReference type="EC" id="3.2.1.20"/>
    </reaction>
</comment>
<evidence type="ECO:0000259" key="7">
    <source>
        <dbReference type="Pfam" id="PF13802"/>
    </source>
</evidence>
<evidence type="ECO:0000313" key="9">
    <source>
        <dbReference type="EMBL" id="EED23879.1"/>
    </source>
</evidence>
<sequence>MPQREFVPKKYKLREQDGTNSTLALRSVGGKQSFDFTFEAIRPNLFRVRFTSEAHPLPPYPSIPEPTRDHPLPSSFTSTNSSSATTEIDGVTATVQWENTPVVSLSWSDSKHVLHRDLPGRSYVADSSGVAHYSVHDREALHVGLGEKPAPMDLTNRNFILSASDTFGYDVYRTDPLYKYIPLLIKANSDGVVAIFSSSHSRGTWSVGSELDGLYGAYKVYRQDYGGLEEYFIVGKTLKDVVRTYAELAGFPLLPPRWAYGYISGGYRYTMVDNQALLDFAAKLKHHEIPCSAHQMSSGYSFSDTTPSLRTVFTWHPKRFPDPKKWTSQMHAAGLRLLSNIKPFVLSSHPDFNKLKDANALFIDPDTNLPGYMDVWSAGGGQGAEGCHIDFTSKYGFNWWVEGVQKLANAGVDGMWNDNNEYTLPNDDWKLKLDNEHAKVEKRAEVPNSVGLWGRNMHTELMGKASHDALVALRPNLRPFVLTRSATPGTLRYAASSWSGDDVTSWENLKGANALSLNAGFSLLHCYGHDIGGFEGPQPSPELLLRWVQVGIYSPRFAINCFKTSPADNLLGDVIEPWMYPEITPRIRHTIKRRYEILPYIYSLALESHLYASPPQRWIGWGYESDPEVWASKKLKEGEEQFWFGDTLLVGGVYEPGVTVAKVYLPRKSDGSFDYGYVNLNAPYQHLASGQWVEIESKWQESIPLLARIGGAIPIGKSVVTRTPGEEKADVAAAGVDEIDDYRGVEIFPPKRTSHGHVFSTTWLEDDGYTQNAEVSSFTVRYSSTAEKVSVEFERGKDNKYVPAWKDLDVVLPMGDERHVVSENLGKPLEYVGIDARGRRVYRLKTV</sequence>
<feature type="region of interest" description="Disordered" evidence="5">
    <location>
        <begin position="56"/>
        <end position="85"/>
    </location>
</feature>
<keyword evidence="4" id="KW-0378">Hydrolase</keyword>
<dbReference type="GO" id="GO:0030246">
    <property type="term" value="F:carbohydrate binding"/>
    <property type="evidence" value="ECO:0007669"/>
    <property type="project" value="InterPro"/>
</dbReference>
<dbReference type="Gene3D" id="3.20.20.80">
    <property type="entry name" value="Glycosidases"/>
    <property type="match status" value="1"/>
</dbReference>
<protein>
    <recommendedName>
        <fullName evidence="3">alpha-glucosidase</fullName>
        <ecNumber evidence="3">3.2.1.20</ecNumber>
    </recommendedName>
</protein>
<accession>B8LUM2</accession>
<dbReference type="OMA" id="LPRGRWY"/>
<feature type="domain" description="Glycoside hydrolase family 31 TIM barrel" evidence="6">
    <location>
        <begin position="252"/>
        <end position="604"/>
    </location>
</feature>
<evidence type="ECO:0000256" key="5">
    <source>
        <dbReference type="SAM" id="MobiDB-lite"/>
    </source>
</evidence>
<dbReference type="OrthoDB" id="1334205at2759"/>
<evidence type="ECO:0000259" key="8">
    <source>
        <dbReference type="Pfam" id="PF21365"/>
    </source>
</evidence>
<evidence type="ECO:0000256" key="2">
    <source>
        <dbReference type="ARBA" id="ARBA00007806"/>
    </source>
</evidence>
<evidence type="ECO:0000256" key="4">
    <source>
        <dbReference type="RuleBase" id="RU361185"/>
    </source>
</evidence>
<evidence type="ECO:0000256" key="1">
    <source>
        <dbReference type="ARBA" id="ARBA00001657"/>
    </source>
</evidence>
<keyword evidence="4" id="KW-0326">Glycosidase</keyword>
<dbReference type="Pfam" id="PF01055">
    <property type="entry name" value="Glyco_hydro_31_2nd"/>
    <property type="match status" value="1"/>
</dbReference>
<evidence type="ECO:0000256" key="3">
    <source>
        <dbReference type="ARBA" id="ARBA00012741"/>
    </source>
</evidence>
<dbReference type="SUPFAM" id="SSF51445">
    <property type="entry name" value="(Trans)glycosidases"/>
    <property type="match status" value="1"/>
</dbReference>
<dbReference type="InParanoid" id="B8LUM2"/>
<feature type="domain" description="Glycoside hydrolase family 31 N-terminal" evidence="7">
    <location>
        <begin position="36"/>
        <end position="201"/>
    </location>
</feature>
<reference evidence="10" key="1">
    <citation type="journal article" date="2015" name="Genome Announc.">
        <title>Genome sequence of the AIDS-associated pathogen Penicillium marneffei (ATCC18224) and its near taxonomic relative Talaromyces stipitatus (ATCC10500).</title>
        <authorList>
            <person name="Nierman W.C."/>
            <person name="Fedorova-Abrams N.D."/>
            <person name="Andrianopoulos A."/>
        </authorList>
    </citation>
    <scope>NUCLEOTIDE SEQUENCE [LARGE SCALE GENOMIC DNA]</scope>
    <source>
        <strain evidence="10">ATCC 10500 / CBS 375.48 / QM 6759 / NRRL 1006</strain>
    </source>
</reference>
<proteinExistence type="inferred from homology"/>
<dbReference type="GO" id="GO:0004558">
    <property type="term" value="F:alpha-1,4-glucosidase activity"/>
    <property type="evidence" value="ECO:0007669"/>
    <property type="project" value="UniProtKB-EC"/>
</dbReference>
<comment type="similarity">
    <text evidence="2 4">Belongs to the glycosyl hydrolase 31 family.</text>
</comment>
<dbReference type="PANTHER" id="PTHR22762:SF165">
    <property type="entry name" value="PUTATIVE (AFU_ORTHOLOGUE AFUA_1G06560)-RELATED"/>
    <property type="match status" value="1"/>
</dbReference>